<dbReference type="EMBL" id="KZ805318">
    <property type="protein sequence ID" value="PVI04844.1"/>
    <property type="molecule type" value="Genomic_DNA"/>
</dbReference>
<evidence type="ECO:0000256" key="1">
    <source>
        <dbReference type="SAM" id="MobiDB-lite"/>
    </source>
</evidence>
<protein>
    <submittedName>
        <fullName evidence="2">Uncharacterized protein</fullName>
    </submittedName>
</protein>
<feature type="region of interest" description="Disordered" evidence="1">
    <location>
        <begin position="342"/>
        <end position="401"/>
    </location>
</feature>
<feature type="region of interest" description="Disordered" evidence="1">
    <location>
        <begin position="220"/>
        <end position="254"/>
    </location>
</feature>
<feature type="compositionally biased region" description="Acidic residues" evidence="1">
    <location>
        <begin position="293"/>
        <end position="308"/>
    </location>
</feature>
<organism evidence="2 3">
    <name type="scientific">Periconia macrospinosa</name>
    <dbReference type="NCBI Taxonomy" id="97972"/>
    <lineage>
        <taxon>Eukaryota</taxon>
        <taxon>Fungi</taxon>
        <taxon>Dikarya</taxon>
        <taxon>Ascomycota</taxon>
        <taxon>Pezizomycotina</taxon>
        <taxon>Dothideomycetes</taxon>
        <taxon>Pleosporomycetidae</taxon>
        <taxon>Pleosporales</taxon>
        <taxon>Massarineae</taxon>
        <taxon>Periconiaceae</taxon>
        <taxon>Periconia</taxon>
    </lineage>
</organism>
<dbReference type="OrthoDB" id="3800453at2759"/>
<feature type="compositionally biased region" description="Acidic residues" evidence="1">
    <location>
        <begin position="355"/>
        <end position="395"/>
    </location>
</feature>
<accession>A0A2V1E5A4</accession>
<reference evidence="2 3" key="1">
    <citation type="journal article" date="2018" name="Sci. Rep.">
        <title>Comparative genomics provides insights into the lifestyle and reveals functional heterogeneity of dark septate endophytic fungi.</title>
        <authorList>
            <person name="Knapp D.G."/>
            <person name="Nemeth J.B."/>
            <person name="Barry K."/>
            <person name="Hainaut M."/>
            <person name="Henrissat B."/>
            <person name="Johnson J."/>
            <person name="Kuo A."/>
            <person name="Lim J.H.P."/>
            <person name="Lipzen A."/>
            <person name="Nolan M."/>
            <person name="Ohm R.A."/>
            <person name="Tamas L."/>
            <person name="Grigoriev I.V."/>
            <person name="Spatafora J.W."/>
            <person name="Nagy L.G."/>
            <person name="Kovacs G.M."/>
        </authorList>
    </citation>
    <scope>NUCLEOTIDE SEQUENCE [LARGE SCALE GENOMIC DNA]</scope>
    <source>
        <strain evidence="2 3">DSE2036</strain>
    </source>
</reference>
<name>A0A2V1E5A4_9PLEO</name>
<dbReference type="Proteomes" id="UP000244855">
    <property type="component" value="Unassembled WGS sequence"/>
</dbReference>
<proteinExistence type="predicted"/>
<evidence type="ECO:0000313" key="2">
    <source>
        <dbReference type="EMBL" id="PVI04844.1"/>
    </source>
</evidence>
<gene>
    <name evidence="2" type="ORF">DM02DRAFT_144264</name>
</gene>
<dbReference type="AlphaFoldDB" id="A0A2V1E5A4"/>
<evidence type="ECO:0000313" key="3">
    <source>
        <dbReference type="Proteomes" id="UP000244855"/>
    </source>
</evidence>
<keyword evidence="3" id="KW-1185">Reference proteome</keyword>
<sequence>MSRLRSAMPVNGTLPASLILGSREQKQYRRFQAQNNNLRPQAYGTLPTAEQYAEFQSWCQKNDSGYFSDTPLGDLITSIHCEAQNINQGKKVSATCGHVLHQTQWYEPARETVERCPVCIVEMHTTYMNILMQALRKAGGYMEQRWEAAPPSNPILEAFYAGKIAVIHAIAEIEQLVVVEESWDETNPSSNTEGDGNIKTAHEALRIYWTGIEGSASDSMSSSYSSLYSPTSSSPCKVPQKKQKKGRVSFSEDTDFERGRDQHYFWRKSPRYEPGGKYDITSSSSSASLSDEHLEEDDSDTSDKEDDGTTTRLPIRLDYAMILFEETLDNTDDGTSVEARAQGVEAATEYKGEGESDDSDAESDILSDSDSDDEDLEADVDSEDEENDDDDEEGSFIEFGY</sequence>
<feature type="region of interest" description="Disordered" evidence="1">
    <location>
        <begin position="275"/>
        <end position="312"/>
    </location>
</feature>
<feature type="compositionally biased region" description="Low complexity" evidence="1">
    <location>
        <begin position="220"/>
        <end position="234"/>
    </location>
</feature>